<dbReference type="AlphaFoldDB" id="A0A8H6GG90"/>
<proteinExistence type="predicted"/>
<gene>
    <name evidence="1" type="ORF">HZS61_003130</name>
</gene>
<sequence length="83" mass="9576">MKHDQIPGLLQPLTRKHFVKAPEDHNKLPTDDALLQVEKEVLEKHLSQLKQLFERCNAENLFAVATYIRYAGDYFAKLRIATG</sequence>
<evidence type="ECO:0000313" key="1">
    <source>
        <dbReference type="EMBL" id="KAF6517569.1"/>
    </source>
</evidence>
<accession>A0A8H6GG90</accession>
<comment type="caution">
    <text evidence="1">The sequence shown here is derived from an EMBL/GenBank/DDBJ whole genome shotgun (WGS) entry which is preliminary data.</text>
</comment>
<reference evidence="1" key="1">
    <citation type="journal article" date="2020" name="bioRxiv">
        <title>A chromosome-scale genome assembly for the Fusarium oxysporum strain Fo5176 to establish a model Arabidopsis-fungal pathosystem.</title>
        <authorList>
            <person name="Fokkens L."/>
            <person name="Guo L."/>
            <person name="Dora S."/>
            <person name="Wang B."/>
            <person name="Ye K."/>
            <person name="Sanchez-Rodriguez C."/>
            <person name="Croll D."/>
        </authorList>
    </citation>
    <scope>NUCLEOTIDE SEQUENCE [LARGE SCALE GENOMIC DNA]</scope>
    <source>
        <strain evidence="1">Fo5176</strain>
    </source>
</reference>
<evidence type="ECO:0000313" key="2">
    <source>
        <dbReference type="Proteomes" id="UP000593570"/>
    </source>
</evidence>
<name>A0A8H6GG90_FUSOX</name>
<protein>
    <submittedName>
        <fullName evidence="1">Uncharacterized protein</fullName>
    </submittedName>
</protein>
<dbReference type="Proteomes" id="UP000593570">
    <property type="component" value="Unassembled WGS sequence"/>
</dbReference>
<organism evidence="1 2">
    <name type="scientific">Fusarium oxysporum f. sp. conglutinans</name>
    <dbReference type="NCBI Taxonomy" id="100902"/>
    <lineage>
        <taxon>Eukaryota</taxon>
        <taxon>Fungi</taxon>
        <taxon>Dikarya</taxon>
        <taxon>Ascomycota</taxon>
        <taxon>Pezizomycotina</taxon>
        <taxon>Sordariomycetes</taxon>
        <taxon>Hypocreomycetidae</taxon>
        <taxon>Hypocreales</taxon>
        <taxon>Nectriaceae</taxon>
        <taxon>Fusarium</taxon>
        <taxon>Fusarium oxysporum species complex</taxon>
    </lineage>
</organism>
<dbReference type="EMBL" id="JACDXP010000011">
    <property type="protein sequence ID" value="KAF6517569.1"/>
    <property type="molecule type" value="Genomic_DNA"/>
</dbReference>